<evidence type="ECO:0000256" key="1">
    <source>
        <dbReference type="SAM" id="Coils"/>
    </source>
</evidence>
<dbReference type="STRING" id="1077348.A0A2G8S5R2"/>
<gene>
    <name evidence="3" type="ORF">GSI_09151</name>
</gene>
<evidence type="ECO:0000313" key="4">
    <source>
        <dbReference type="Proteomes" id="UP000230002"/>
    </source>
</evidence>
<dbReference type="OrthoDB" id="2507336at2759"/>
<feature type="region of interest" description="Disordered" evidence="2">
    <location>
        <begin position="362"/>
        <end position="410"/>
    </location>
</feature>
<evidence type="ECO:0000256" key="2">
    <source>
        <dbReference type="SAM" id="MobiDB-lite"/>
    </source>
</evidence>
<dbReference type="EMBL" id="AYKW01000023">
    <property type="protein sequence ID" value="PIL29103.1"/>
    <property type="molecule type" value="Genomic_DNA"/>
</dbReference>
<protein>
    <submittedName>
        <fullName evidence="3">Uncharacterized protein</fullName>
    </submittedName>
</protein>
<dbReference type="Proteomes" id="UP000230002">
    <property type="component" value="Unassembled WGS sequence"/>
</dbReference>
<feature type="coiled-coil region" evidence="1">
    <location>
        <begin position="425"/>
        <end position="486"/>
    </location>
</feature>
<feature type="region of interest" description="Disordered" evidence="2">
    <location>
        <begin position="242"/>
        <end position="277"/>
    </location>
</feature>
<organism evidence="3 4">
    <name type="scientific">Ganoderma sinense ZZ0214-1</name>
    <dbReference type="NCBI Taxonomy" id="1077348"/>
    <lineage>
        <taxon>Eukaryota</taxon>
        <taxon>Fungi</taxon>
        <taxon>Dikarya</taxon>
        <taxon>Basidiomycota</taxon>
        <taxon>Agaricomycotina</taxon>
        <taxon>Agaricomycetes</taxon>
        <taxon>Polyporales</taxon>
        <taxon>Polyporaceae</taxon>
        <taxon>Ganoderma</taxon>
    </lineage>
</organism>
<keyword evidence="4" id="KW-1185">Reference proteome</keyword>
<reference evidence="3 4" key="1">
    <citation type="journal article" date="2015" name="Sci. Rep.">
        <title>Chromosome-level genome map provides insights into diverse defense mechanisms in the medicinal fungus Ganoderma sinense.</title>
        <authorList>
            <person name="Zhu Y."/>
            <person name="Xu J."/>
            <person name="Sun C."/>
            <person name="Zhou S."/>
            <person name="Xu H."/>
            <person name="Nelson D.R."/>
            <person name="Qian J."/>
            <person name="Song J."/>
            <person name="Luo H."/>
            <person name="Xiang L."/>
            <person name="Li Y."/>
            <person name="Xu Z."/>
            <person name="Ji A."/>
            <person name="Wang L."/>
            <person name="Lu S."/>
            <person name="Hayward A."/>
            <person name="Sun W."/>
            <person name="Li X."/>
            <person name="Schwartz D.C."/>
            <person name="Wang Y."/>
            <person name="Chen S."/>
        </authorList>
    </citation>
    <scope>NUCLEOTIDE SEQUENCE [LARGE SCALE GENOMIC DNA]</scope>
    <source>
        <strain evidence="3 4">ZZ0214-1</strain>
    </source>
</reference>
<dbReference type="AlphaFoldDB" id="A0A2G8S5R2"/>
<feature type="region of interest" description="Disordered" evidence="2">
    <location>
        <begin position="198"/>
        <end position="227"/>
    </location>
</feature>
<proteinExistence type="predicted"/>
<name>A0A2G8S5R2_9APHY</name>
<sequence>MTRIDPVHRMTRADPAHHTIRIDLVHRTIPTDLAHHMVLPDHGMGNTTVHPVQVVIHMRRNGDTVRVLCRPVNVVGTTTTNIGHVRDVTLPNIMSIIHVTARREVARGILKKVSDLTRGTRERVADPTVPVLLNLGRGIAMVLVIDPVPEAQNTTRKIVMAGLVVPAAPLSMRKGITIARVPATPAILVVREDEPEHGVVHISPPSEPEYEHTFTPSPQSHPRYPHVAPPATESLRKTLVASPERRGTVPVLPSRTRSPIARSSPIGHATVPVPVDQNDAGLTDAEQERQNRFDELAGALDRTIIDVQDGEEKREENYRANEEERQRIFVENERRREIEVEERLEAMWKKVEDRLAALPSAVAMPAGSESTSTPPGGRSFEDNSIPDAFEPSAGPPDAPTPARHRVDGAASRHAADIREAILLGKEAAQAERERALELNEAARNRMQEEHKAHIRALEDELSAVRRELAEEKMARAAEEAGRHERKRAEMVAQTDLMRGQVGDLIGVLLDRRDVKAIRRHDSSDNDGKTWGGLTVIGPRCHSPLYELATFTTIRIRAKLVMEDGPGVRVRHASEAPAELDAEVM</sequence>
<evidence type="ECO:0000313" key="3">
    <source>
        <dbReference type="EMBL" id="PIL29103.1"/>
    </source>
</evidence>
<comment type="caution">
    <text evidence="3">The sequence shown here is derived from an EMBL/GenBank/DDBJ whole genome shotgun (WGS) entry which is preliminary data.</text>
</comment>
<keyword evidence="1" id="KW-0175">Coiled coil</keyword>
<accession>A0A2G8S5R2</accession>